<dbReference type="AlphaFoldDB" id="A0A4P6YRV9"/>
<gene>
    <name evidence="1" type="ORF">EQG49_02155</name>
</gene>
<keyword evidence="2" id="KW-1185">Reference proteome</keyword>
<name>A0A4P6YRV9_9LACO</name>
<evidence type="ECO:0000313" key="2">
    <source>
        <dbReference type="Proteomes" id="UP000292886"/>
    </source>
</evidence>
<sequence length="85" mass="9845">MIIGKSKKEAGKVMKARFMNESYANFKYGVAYDALRRVKQGSHELVVVVDEQGEEYLYIASAFRFIGDYYELPVEEGKDRPEKEK</sequence>
<dbReference type="Proteomes" id="UP000292886">
    <property type="component" value="Chromosome"/>
</dbReference>
<dbReference type="KEGG" id="wei:EQG49_02155"/>
<dbReference type="EMBL" id="CP037940">
    <property type="protein sequence ID" value="QBO35350.1"/>
    <property type="molecule type" value="Genomic_DNA"/>
</dbReference>
<dbReference type="RefSeq" id="WP_133362430.1">
    <property type="nucleotide sequence ID" value="NZ_CP037940.1"/>
</dbReference>
<accession>A0A4P6YRV9</accession>
<dbReference type="OrthoDB" id="5569763at2"/>
<reference evidence="2" key="1">
    <citation type="submission" date="2019-03" db="EMBL/GenBank/DDBJ databases">
        <title>Weissella sp. 26KH-42 Genome sequencing.</title>
        <authorList>
            <person name="Heo J."/>
            <person name="Kim S.-J."/>
            <person name="Kim J.-S."/>
            <person name="Hong S.-B."/>
            <person name="Kwon S.-W."/>
        </authorList>
    </citation>
    <scope>NUCLEOTIDE SEQUENCE [LARGE SCALE GENOMIC DNA]</scope>
    <source>
        <strain evidence="2">26KH-42</strain>
    </source>
</reference>
<evidence type="ECO:0000313" key="1">
    <source>
        <dbReference type="EMBL" id="QBO35350.1"/>
    </source>
</evidence>
<protein>
    <submittedName>
        <fullName evidence="1">Uncharacterized protein</fullName>
    </submittedName>
</protein>
<organism evidence="1 2">
    <name type="scientific">Periweissella cryptocerci</name>
    <dbReference type="NCBI Taxonomy" id="2506420"/>
    <lineage>
        <taxon>Bacteria</taxon>
        <taxon>Bacillati</taxon>
        <taxon>Bacillota</taxon>
        <taxon>Bacilli</taxon>
        <taxon>Lactobacillales</taxon>
        <taxon>Lactobacillaceae</taxon>
        <taxon>Periweissella</taxon>
    </lineage>
</organism>
<proteinExistence type="predicted"/>